<dbReference type="Pfam" id="PF01381">
    <property type="entry name" value="HTH_3"/>
    <property type="match status" value="1"/>
</dbReference>
<dbReference type="CDD" id="cd00093">
    <property type="entry name" value="HTH_XRE"/>
    <property type="match status" value="1"/>
</dbReference>
<dbReference type="EMBL" id="UFSO01000003">
    <property type="protein sequence ID" value="SSY80294.1"/>
    <property type="molecule type" value="Genomic_DNA"/>
</dbReference>
<reference evidence="2 3" key="1">
    <citation type="submission" date="2018-06" db="EMBL/GenBank/DDBJ databases">
        <authorList>
            <consortium name="Pathogen Informatics"/>
            <person name="Doyle S."/>
        </authorList>
    </citation>
    <scope>NUCLEOTIDE SEQUENCE [LARGE SCALE GENOMIC DNA]</scope>
    <source>
        <strain evidence="2 3">NCTC10283</strain>
    </source>
</reference>
<accession>A0A376BVC8</accession>
<feature type="domain" description="HTH cro/C1-type" evidence="1">
    <location>
        <begin position="63"/>
        <end position="117"/>
    </location>
</feature>
<sequence length="119" mass="13669">MQYQYVNDQQGNPLYVLVPIADFERLTRSEEWENIQTVSDEFDNVSIPNEVVNIMFDKDVSQIAAWRIYRGLTQAQAAEKAGITQAALSQIERKNSRPQAQTREQFSQIYNCLPEQLAG</sequence>
<dbReference type="OrthoDB" id="5679339at2"/>
<dbReference type="STRING" id="1120980.GCA_000745955_00105"/>
<protein>
    <submittedName>
        <fullName evidence="2">Helix-turn-helix</fullName>
    </submittedName>
</protein>
<name>A0A376BVC8_9NEIS</name>
<gene>
    <name evidence="2" type="ORF">NCTC10283_01848</name>
</gene>
<organism evidence="2 3">
    <name type="scientific">Alysiella crassa</name>
    <dbReference type="NCBI Taxonomy" id="153491"/>
    <lineage>
        <taxon>Bacteria</taxon>
        <taxon>Pseudomonadati</taxon>
        <taxon>Pseudomonadota</taxon>
        <taxon>Betaproteobacteria</taxon>
        <taxon>Neisseriales</taxon>
        <taxon>Neisseriaceae</taxon>
        <taxon>Alysiella</taxon>
    </lineage>
</organism>
<dbReference type="InterPro" id="IPR010982">
    <property type="entry name" value="Lambda_DNA-bd_dom_sf"/>
</dbReference>
<dbReference type="Gene3D" id="1.10.260.40">
    <property type="entry name" value="lambda repressor-like DNA-binding domains"/>
    <property type="match status" value="1"/>
</dbReference>
<dbReference type="PROSITE" id="PS50943">
    <property type="entry name" value="HTH_CROC1"/>
    <property type="match status" value="1"/>
</dbReference>
<dbReference type="RefSeq" id="WP_034296375.1">
    <property type="nucleotide sequence ID" value="NZ_CP091519.2"/>
</dbReference>
<dbReference type="InterPro" id="IPR001387">
    <property type="entry name" value="Cro/C1-type_HTH"/>
</dbReference>
<evidence type="ECO:0000313" key="3">
    <source>
        <dbReference type="Proteomes" id="UP000254209"/>
    </source>
</evidence>
<proteinExistence type="predicted"/>
<evidence type="ECO:0000259" key="1">
    <source>
        <dbReference type="PROSITE" id="PS50943"/>
    </source>
</evidence>
<dbReference type="SUPFAM" id="SSF47413">
    <property type="entry name" value="lambda repressor-like DNA-binding domains"/>
    <property type="match status" value="1"/>
</dbReference>
<dbReference type="Proteomes" id="UP000254209">
    <property type="component" value="Unassembled WGS sequence"/>
</dbReference>
<dbReference type="AlphaFoldDB" id="A0A376BVC8"/>
<dbReference type="SMART" id="SM00530">
    <property type="entry name" value="HTH_XRE"/>
    <property type="match status" value="1"/>
</dbReference>
<keyword evidence="3" id="KW-1185">Reference proteome</keyword>
<evidence type="ECO:0000313" key="2">
    <source>
        <dbReference type="EMBL" id="SSY80294.1"/>
    </source>
</evidence>
<dbReference type="GO" id="GO:0003677">
    <property type="term" value="F:DNA binding"/>
    <property type="evidence" value="ECO:0007669"/>
    <property type="project" value="InterPro"/>
</dbReference>